<dbReference type="PANTHER" id="PTHR30293:SF0">
    <property type="entry name" value="NITROGEN ASSIMILATION REGULATORY PROTEIN NAC"/>
    <property type="match status" value="1"/>
</dbReference>
<name>A0A447KVB1_SEROD</name>
<protein>
    <submittedName>
        <fullName evidence="8">HTH-type transcriptional regulator gltC</fullName>
    </submittedName>
</protein>
<dbReference type="PROSITE" id="PS50931">
    <property type="entry name" value="HTH_LYSR"/>
    <property type="match status" value="1"/>
</dbReference>
<dbReference type="Proteomes" id="UP000281391">
    <property type="component" value="Chromosome"/>
</dbReference>
<dbReference type="GO" id="GO:0003677">
    <property type="term" value="F:DNA binding"/>
    <property type="evidence" value="ECO:0007669"/>
    <property type="project" value="UniProtKB-KW"/>
</dbReference>
<organism evidence="8 9">
    <name type="scientific">Serratia odorifera</name>
    <dbReference type="NCBI Taxonomy" id="618"/>
    <lineage>
        <taxon>Bacteria</taxon>
        <taxon>Pseudomonadati</taxon>
        <taxon>Pseudomonadota</taxon>
        <taxon>Gammaproteobacteria</taxon>
        <taxon>Enterobacterales</taxon>
        <taxon>Yersiniaceae</taxon>
        <taxon>Serratia</taxon>
    </lineage>
</organism>
<accession>A0A447KVB1</accession>
<dbReference type="InterPro" id="IPR036388">
    <property type="entry name" value="WH-like_DNA-bd_sf"/>
</dbReference>
<evidence type="ECO:0000256" key="2">
    <source>
        <dbReference type="ARBA" id="ARBA00022491"/>
    </source>
</evidence>
<dbReference type="PANTHER" id="PTHR30293">
    <property type="entry name" value="TRANSCRIPTIONAL REGULATORY PROTEIN NAC-RELATED"/>
    <property type="match status" value="1"/>
</dbReference>
<keyword evidence="4" id="KW-0238">DNA-binding</keyword>
<feature type="domain" description="HTH lysR-type" evidence="7">
    <location>
        <begin position="73"/>
        <end position="130"/>
    </location>
</feature>
<dbReference type="InterPro" id="IPR036390">
    <property type="entry name" value="WH_DNA-bd_sf"/>
</dbReference>
<gene>
    <name evidence="8" type="primary">gltC_4</name>
    <name evidence="8" type="ORF">NCTC11214_03654</name>
</gene>
<comment type="similarity">
    <text evidence="1">Belongs to the LysR transcriptional regulatory family.</text>
</comment>
<dbReference type="FunFam" id="1.10.10.10:FF:000001">
    <property type="entry name" value="LysR family transcriptional regulator"/>
    <property type="match status" value="1"/>
</dbReference>
<dbReference type="PRINTS" id="PR00039">
    <property type="entry name" value="HTHLYSR"/>
</dbReference>
<evidence type="ECO:0000313" key="9">
    <source>
        <dbReference type="Proteomes" id="UP000281391"/>
    </source>
</evidence>
<evidence type="ECO:0000256" key="4">
    <source>
        <dbReference type="ARBA" id="ARBA00023125"/>
    </source>
</evidence>
<keyword evidence="6" id="KW-0804">Transcription</keyword>
<reference evidence="8 9" key="1">
    <citation type="submission" date="2018-12" db="EMBL/GenBank/DDBJ databases">
        <authorList>
            <consortium name="Pathogen Informatics"/>
        </authorList>
    </citation>
    <scope>NUCLEOTIDE SEQUENCE [LARGE SCALE GENOMIC DNA]</scope>
    <source>
        <strain evidence="8 9">NCTC11214</strain>
    </source>
</reference>
<sequence length="227" mass="25038">MVAGNAHGNRPIVVQNRAALRGQWLTERSEPAFFSLLIHTLAWQMRSRDIMAWILLPDVGFYFAVNRHHGGTMNLRRLKYFVKIVDIGSLTQAAEVLHIAQPALSQQLATLEGELNQQLLIRSKRGVMPTEAGNILYAHAQTILRQCEQAQSAVCSAGQAMSGQVAVGLASGSAAAQLALPLLQAVRERHPGILLSLHEHAGPNCLAKSRITVWTWRCCTVPKRRRD</sequence>
<evidence type="ECO:0000256" key="3">
    <source>
        <dbReference type="ARBA" id="ARBA00023015"/>
    </source>
</evidence>
<dbReference type="KEGG" id="sof:NCTC11214_03654"/>
<dbReference type="SUPFAM" id="SSF46785">
    <property type="entry name" value="Winged helix' DNA-binding domain"/>
    <property type="match status" value="1"/>
</dbReference>
<dbReference type="Pfam" id="PF00126">
    <property type="entry name" value="HTH_1"/>
    <property type="match status" value="1"/>
</dbReference>
<dbReference type="Gene3D" id="1.10.10.10">
    <property type="entry name" value="Winged helix-like DNA-binding domain superfamily/Winged helix DNA-binding domain"/>
    <property type="match status" value="1"/>
</dbReference>
<proteinExistence type="inferred from homology"/>
<evidence type="ECO:0000313" key="8">
    <source>
        <dbReference type="EMBL" id="VDZ61157.1"/>
    </source>
</evidence>
<keyword evidence="3" id="KW-0805">Transcription regulation</keyword>
<evidence type="ECO:0000256" key="6">
    <source>
        <dbReference type="ARBA" id="ARBA00023163"/>
    </source>
</evidence>
<evidence type="ECO:0000256" key="1">
    <source>
        <dbReference type="ARBA" id="ARBA00009437"/>
    </source>
</evidence>
<dbReference type="AlphaFoldDB" id="A0A447KVB1"/>
<dbReference type="GO" id="GO:0003700">
    <property type="term" value="F:DNA-binding transcription factor activity"/>
    <property type="evidence" value="ECO:0007669"/>
    <property type="project" value="InterPro"/>
</dbReference>
<dbReference type="EMBL" id="LR134117">
    <property type="protein sequence ID" value="VDZ61157.1"/>
    <property type="molecule type" value="Genomic_DNA"/>
</dbReference>
<keyword evidence="5" id="KW-0010">Activator</keyword>
<keyword evidence="2" id="KW-0678">Repressor</keyword>
<dbReference type="InterPro" id="IPR000847">
    <property type="entry name" value="LysR_HTH_N"/>
</dbReference>
<evidence type="ECO:0000256" key="5">
    <source>
        <dbReference type="ARBA" id="ARBA00023159"/>
    </source>
</evidence>
<dbReference type="GO" id="GO:2000142">
    <property type="term" value="P:regulation of DNA-templated transcription initiation"/>
    <property type="evidence" value="ECO:0007669"/>
    <property type="project" value="TreeGrafter"/>
</dbReference>
<evidence type="ECO:0000259" key="7">
    <source>
        <dbReference type="PROSITE" id="PS50931"/>
    </source>
</evidence>